<sequence length="142" mass="15893">MGIGGKSIPPNIDRVGDISSNALFILLVEKQSTFIRLAETRYYRIFPCIIVCAQGQPDLGTREFVIYHCGSLSMSYDSSNLATPGISWLGLTPYDLETSKIPKECLLPMSEEDKKAGEKLMNEDFLKNMPQWRKALGIMLNT</sequence>
<dbReference type="STRING" id="35608.A0A2U1NAA1"/>
<dbReference type="GO" id="GO:0042138">
    <property type="term" value="P:meiotic DNA double-strand break formation"/>
    <property type="evidence" value="ECO:0007669"/>
    <property type="project" value="TreeGrafter"/>
</dbReference>
<dbReference type="PANTHER" id="PTHR10848">
    <property type="entry name" value="MEIOTIC RECOMBINATION PROTEIN SPO11"/>
    <property type="match status" value="1"/>
</dbReference>
<gene>
    <name evidence="2" type="ORF">CTI12_AA285920</name>
</gene>
<dbReference type="GO" id="GO:0003918">
    <property type="term" value="F:DNA topoisomerase type II (double strand cut, ATP-hydrolyzing) activity"/>
    <property type="evidence" value="ECO:0007669"/>
    <property type="project" value="InterPro"/>
</dbReference>
<dbReference type="InterPro" id="IPR034136">
    <property type="entry name" value="TOPRIM_Topo6A/Spo11"/>
</dbReference>
<protein>
    <recommendedName>
        <fullName evidence="1">Topoisomerase 6 subunit A/Spo11 TOPRIM domain-containing protein</fullName>
    </recommendedName>
</protein>
<dbReference type="InterPro" id="IPR036078">
    <property type="entry name" value="Spo11/TopoVI_A_sf"/>
</dbReference>
<dbReference type="Proteomes" id="UP000245207">
    <property type="component" value="Unassembled WGS sequence"/>
</dbReference>
<dbReference type="Pfam" id="PF21180">
    <property type="entry name" value="TOP6A-Spo11_Toprim"/>
    <property type="match status" value="1"/>
</dbReference>
<organism evidence="2 3">
    <name type="scientific">Artemisia annua</name>
    <name type="common">Sweet wormwood</name>
    <dbReference type="NCBI Taxonomy" id="35608"/>
    <lineage>
        <taxon>Eukaryota</taxon>
        <taxon>Viridiplantae</taxon>
        <taxon>Streptophyta</taxon>
        <taxon>Embryophyta</taxon>
        <taxon>Tracheophyta</taxon>
        <taxon>Spermatophyta</taxon>
        <taxon>Magnoliopsida</taxon>
        <taxon>eudicotyledons</taxon>
        <taxon>Gunneridae</taxon>
        <taxon>Pentapetalae</taxon>
        <taxon>asterids</taxon>
        <taxon>campanulids</taxon>
        <taxon>Asterales</taxon>
        <taxon>Asteraceae</taxon>
        <taxon>Asteroideae</taxon>
        <taxon>Anthemideae</taxon>
        <taxon>Artemisiinae</taxon>
        <taxon>Artemisia</taxon>
    </lineage>
</organism>
<dbReference type="SUPFAM" id="SSF56726">
    <property type="entry name" value="DNA topoisomerase IV, alpha subunit"/>
    <property type="match status" value="1"/>
</dbReference>
<dbReference type="GO" id="GO:0000228">
    <property type="term" value="C:nuclear chromosome"/>
    <property type="evidence" value="ECO:0007669"/>
    <property type="project" value="TreeGrafter"/>
</dbReference>
<dbReference type="OrthoDB" id="5377392at2759"/>
<dbReference type="GO" id="GO:0007131">
    <property type="term" value="P:reciprocal meiotic recombination"/>
    <property type="evidence" value="ECO:0007669"/>
    <property type="project" value="TreeGrafter"/>
</dbReference>
<comment type="caution">
    <text evidence="2">The sequence shown here is derived from an EMBL/GenBank/DDBJ whole genome shotgun (WGS) entry which is preliminary data.</text>
</comment>
<dbReference type="CDD" id="cd00223">
    <property type="entry name" value="TOPRIM_TopoIIB_SPO"/>
    <property type="match status" value="1"/>
</dbReference>
<feature type="domain" description="Topoisomerase 6 subunit A/Spo11 TOPRIM" evidence="1">
    <location>
        <begin position="65"/>
        <end position="141"/>
    </location>
</feature>
<name>A0A2U1NAA1_ARTAN</name>
<dbReference type="PRINTS" id="PR01550">
    <property type="entry name" value="TOP6AFAMILY"/>
</dbReference>
<keyword evidence="3" id="KW-1185">Reference proteome</keyword>
<dbReference type="PANTHER" id="PTHR10848:SF3">
    <property type="entry name" value="MEIOTIC RECOMBINATION PROTEIN SPO11-1"/>
    <property type="match status" value="1"/>
</dbReference>
<accession>A0A2U1NAA1</accession>
<reference evidence="2 3" key="1">
    <citation type="journal article" date="2018" name="Mol. Plant">
        <title>The genome of Artemisia annua provides insight into the evolution of Asteraceae family and artemisinin biosynthesis.</title>
        <authorList>
            <person name="Shen Q."/>
            <person name="Zhang L."/>
            <person name="Liao Z."/>
            <person name="Wang S."/>
            <person name="Yan T."/>
            <person name="Shi P."/>
            <person name="Liu M."/>
            <person name="Fu X."/>
            <person name="Pan Q."/>
            <person name="Wang Y."/>
            <person name="Lv Z."/>
            <person name="Lu X."/>
            <person name="Zhang F."/>
            <person name="Jiang W."/>
            <person name="Ma Y."/>
            <person name="Chen M."/>
            <person name="Hao X."/>
            <person name="Li L."/>
            <person name="Tang Y."/>
            <person name="Lv G."/>
            <person name="Zhou Y."/>
            <person name="Sun X."/>
            <person name="Brodelius P.E."/>
            <person name="Rose J.K.C."/>
            <person name="Tang K."/>
        </authorList>
    </citation>
    <scope>NUCLEOTIDE SEQUENCE [LARGE SCALE GENOMIC DNA]</scope>
    <source>
        <strain evidence="3">cv. Huhao1</strain>
        <tissue evidence="2">Leaf</tissue>
    </source>
</reference>
<evidence type="ECO:0000313" key="3">
    <source>
        <dbReference type="Proteomes" id="UP000245207"/>
    </source>
</evidence>
<evidence type="ECO:0000313" key="2">
    <source>
        <dbReference type="EMBL" id="PWA70412.1"/>
    </source>
</evidence>
<proteinExistence type="predicted"/>
<dbReference type="AlphaFoldDB" id="A0A2U1NAA1"/>
<dbReference type="GO" id="GO:0003677">
    <property type="term" value="F:DNA binding"/>
    <property type="evidence" value="ECO:0007669"/>
    <property type="project" value="InterPro"/>
</dbReference>
<dbReference type="Gene3D" id="3.40.1360.10">
    <property type="match status" value="2"/>
</dbReference>
<evidence type="ECO:0000259" key="1">
    <source>
        <dbReference type="Pfam" id="PF21180"/>
    </source>
</evidence>
<dbReference type="GO" id="GO:0000706">
    <property type="term" value="P:meiotic DNA double-strand break processing"/>
    <property type="evidence" value="ECO:0007669"/>
    <property type="project" value="TreeGrafter"/>
</dbReference>
<dbReference type="EMBL" id="PKPP01003247">
    <property type="protein sequence ID" value="PWA70412.1"/>
    <property type="molecule type" value="Genomic_DNA"/>
</dbReference>
<dbReference type="InterPro" id="IPR002815">
    <property type="entry name" value="Spo11/TopoVI_A"/>
</dbReference>